<keyword evidence="5" id="KW-0862">Zinc</keyword>
<dbReference type="InterPro" id="IPR013087">
    <property type="entry name" value="Znf_C2H2_type"/>
</dbReference>
<feature type="region of interest" description="Disordered" evidence="8">
    <location>
        <begin position="214"/>
        <end position="235"/>
    </location>
</feature>
<feature type="domain" description="C2H2-type" evidence="9">
    <location>
        <begin position="477"/>
        <end position="505"/>
    </location>
</feature>
<protein>
    <recommendedName>
        <fullName evidence="9">C2H2-type domain-containing protein</fullName>
    </recommendedName>
</protein>
<keyword evidence="4 7" id="KW-0863">Zinc-finger</keyword>
<dbReference type="Pfam" id="PF00096">
    <property type="entry name" value="zf-C2H2"/>
    <property type="match status" value="2"/>
</dbReference>
<dbReference type="PANTHER" id="PTHR40626">
    <property type="entry name" value="MIP31509P"/>
    <property type="match status" value="1"/>
</dbReference>
<name>A0ABR4H081_9EURO</name>
<evidence type="ECO:0000256" key="5">
    <source>
        <dbReference type="ARBA" id="ARBA00022833"/>
    </source>
</evidence>
<evidence type="ECO:0000256" key="4">
    <source>
        <dbReference type="ARBA" id="ARBA00022771"/>
    </source>
</evidence>
<dbReference type="PROSITE" id="PS50157">
    <property type="entry name" value="ZINC_FINGER_C2H2_2"/>
    <property type="match status" value="2"/>
</dbReference>
<dbReference type="SMART" id="SM00355">
    <property type="entry name" value="ZnF_C2H2"/>
    <property type="match status" value="2"/>
</dbReference>
<gene>
    <name evidence="10" type="ORF">BJX63DRAFT_15873</name>
</gene>
<dbReference type="EMBL" id="JBFXLT010000102">
    <property type="protein sequence ID" value="KAL2808855.1"/>
    <property type="molecule type" value="Genomic_DNA"/>
</dbReference>
<keyword evidence="11" id="KW-1185">Reference proteome</keyword>
<evidence type="ECO:0000256" key="1">
    <source>
        <dbReference type="ARBA" id="ARBA00004123"/>
    </source>
</evidence>
<keyword evidence="6" id="KW-0539">Nucleus</keyword>
<dbReference type="InterPro" id="IPR036236">
    <property type="entry name" value="Znf_C2H2_sf"/>
</dbReference>
<feature type="compositionally biased region" description="Low complexity" evidence="8">
    <location>
        <begin position="566"/>
        <end position="575"/>
    </location>
</feature>
<feature type="compositionally biased region" description="Low complexity" evidence="8">
    <location>
        <begin position="132"/>
        <end position="150"/>
    </location>
</feature>
<evidence type="ECO:0000256" key="8">
    <source>
        <dbReference type="SAM" id="MobiDB-lite"/>
    </source>
</evidence>
<feature type="domain" description="C2H2-type" evidence="9">
    <location>
        <begin position="506"/>
        <end position="533"/>
    </location>
</feature>
<comment type="caution">
    <text evidence="10">The sequence shown here is derived from an EMBL/GenBank/DDBJ whole genome shotgun (WGS) entry which is preliminary data.</text>
</comment>
<dbReference type="SUPFAM" id="SSF57667">
    <property type="entry name" value="beta-beta-alpha zinc fingers"/>
    <property type="match status" value="1"/>
</dbReference>
<feature type="compositionally biased region" description="Polar residues" evidence="8">
    <location>
        <begin position="448"/>
        <end position="458"/>
    </location>
</feature>
<dbReference type="Proteomes" id="UP001610334">
    <property type="component" value="Unassembled WGS sequence"/>
</dbReference>
<evidence type="ECO:0000313" key="11">
    <source>
        <dbReference type="Proteomes" id="UP001610334"/>
    </source>
</evidence>
<feature type="region of interest" description="Disordered" evidence="8">
    <location>
        <begin position="566"/>
        <end position="601"/>
    </location>
</feature>
<evidence type="ECO:0000256" key="7">
    <source>
        <dbReference type="PROSITE-ProRule" id="PRU00042"/>
    </source>
</evidence>
<keyword evidence="3" id="KW-0677">Repeat</keyword>
<proteinExistence type="predicted"/>
<sequence length="601" mass="65206">MDATYTMAPSPVQGQPQFAYYPADTQSRPHTYASHPADMQAYYAQVSPFPHAAQPQQHMMAEQQPLYSAPVLNMHQMATTNAFRGAMNMTPIASPQPSNFKAALAVQGSPALMPLDTRFVNNEYYAFPSTPPLSTSGSSVSSPPSSTGTLHTPINEGFFTFEKVEGVKEGCEGDVHAEILANIDWQRSASPAMTPVFIHPPSLAASHSSDLLSAGSSCPSLSPSPSPVSSLFGHSQSSLQLEQSASFCDPRELTVEASIHSQPTELPPLPSLTCEDEEPKVVLGSEAVTLPVHENPTPSFTSSTEDPLSTLPTFDSFSDLDSEDEFVNRLVDFHPSGSTFYLGGKRQRLGTYSLDEDEFLSEHGFEESEDQDVALSGLPTMILPGAEASEELAAKKRNNARKSIKKSVSSESLSESCVETHAHSPCENHSHELGQVNGQARQNSVVSASGSETVSAPVSVNRRGRKQSLTDDPSKTFVCTLCSRRFRRQEHLKRHYRSLHTQDKPFECNECGKKFSRSDNLAQHARTHAGTSVVMGVMDTSNGAQAPYDERDPTAMGAVLYEAANAAATKSTTSESSDDNMETPPVDRRSAKKRKRDENTL</sequence>
<organism evidence="10 11">
    <name type="scientific">Aspergillus granulosus</name>
    <dbReference type="NCBI Taxonomy" id="176169"/>
    <lineage>
        <taxon>Eukaryota</taxon>
        <taxon>Fungi</taxon>
        <taxon>Dikarya</taxon>
        <taxon>Ascomycota</taxon>
        <taxon>Pezizomycotina</taxon>
        <taxon>Eurotiomycetes</taxon>
        <taxon>Eurotiomycetidae</taxon>
        <taxon>Eurotiales</taxon>
        <taxon>Aspergillaceae</taxon>
        <taxon>Aspergillus</taxon>
        <taxon>Aspergillus subgen. Nidulantes</taxon>
    </lineage>
</organism>
<dbReference type="PROSITE" id="PS00028">
    <property type="entry name" value="ZINC_FINGER_C2H2_1"/>
    <property type="match status" value="2"/>
</dbReference>
<evidence type="ECO:0000256" key="3">
    <source>
        <dbReference type="ARBA" id="ARBA00022737"/>
    </source>
</evidence>
<evidence type="ECO:0000259" key="9">
    <source>
        <dbReference type="PROSITE" id="PS50157"/>
    </source>
</evidence>
<feature type="region of interest" description="Disordered" evidence="8">
    <location>
        <begin position="131"/>
        <end position="152"/>
    </location>
</feature>
<keyword evidence="2" id="KW-0479">Metal-binding</keyword>
<comment type="subcellular location">
    <subcellularLocation>
        <location evidence="1">Nucleus</location>
    </subcellularLocation>
</comment>
<reference evidence="10 11" key="1">
    <citation type="submission" date="2024-07" db="EMBL/GenBank/DDBJ databases">
        <title>Section-level genome sequencing and comparative genomics of Aspergillus sections Usti and Cavernicolus.</title>
        <authorList>
            <consortium name="Lawrence Berkeley National Laboratory"/>
            <person name="Nybo J.L."/>
            <person name="Vesth T.C."/>
            <person name="Theobald S."/>
            <person name="Frisvad J.C."/>
            <person name="Larsen T.O."/>
            <person name="Kjaerboelling I."/>
            <person name="Rothschild-Mancinelli K."/>
            <person name="Lyhne E.K."/>
            <person name="Kogle M.E."/>
            <person name="Barry K."/>
            <person name="Clum A."/>
            <person name="Na H."/>
            <person name="Ledsgaard L."/>
            <person name="Lin J."/>
            <person name="Lipzen A."/>
            <person name="Kuo A."/>
            <person name="Riley R."/>
            <person name="Mondo S."/>
            <person name="Labutti K."/>
            <person name="Haridas S."/>
            <person name="Pangalinan J."/>
            <person name="Salamov A.A."/>
            <person name="Simmons B.A."/>
            <person name="Magnuson J.K."/>
            <person name="Chen J."/>
            <person name="Drula E."/>
            <person name="Henrissat B."/>
            <person name="Wiebenga A."/>
            <person name="Lubbers R.J."/>
            <person name="Gomes A.C."/>
            <person name="Makela M.R."/>
            <person name="Stajich J."/>
            <person name="Grigoriev I.V."/>
            <person name="Mortensen U.H."/>
            <person name="De Vries R.P."/>
            <person name="Baker S.E."/>
            <person name="Andersen M.R."/>
        </authorList>
    </citation>
    <scope>NUCLEOTIDE SEQUENCE [LARGE SCALE GENOMIC DNA]</scope>
    <source>
        <strain evidence="10 11">CBS 588.65</strain>
    </source>
</reference>
<dbReference type="PANTHER" id="PTHR40626:SF13">
    <property type="entry name" value="RESPIRATION FACTOR 2-RELATED"/>
    <property type="match status" value="1"/>
</dbReference>
<evidence type="ECO:0000256" key="6">
    <source>
        <dbReference type="ARBA" id="ARBA00023242"/>
    </source>
</evidence>
<dbReference type="InterPro" id="IPR051059">
    <property type="entry name" value="VerF-like"/>
</dbReference>
<evidence type="ECO:0000256" key="2">
    <source>
        <dbReference type="ARBA" id="ARBA00022723"/>
    </source>
</evidence>
<evidence type="ECO:0000313" key="10">
    <source>
        <dbReference type="EMBL" id="KAL2808855.1"/>
    </source>
</evidence>
<accession>A0ABR4H081</accession>
<dbReference type="Gene3D" id="3.30.160.60">
    <property type="entry name" value="Classic Zinc Finger"/>
    <property type="match status" value="2"/>
</dbReference>
<feature type="region of interest" description="Disordered" evidence="8">
    <location>
        <begin position="448"/>
        <end position="470"/>
    </location>
</feature>